<dbReference type="InterPro" id="IPR035959">
    <property type="entry name" value="RutC-like_sf"/>
</dbReference>
<evidence type="ECO:0000256" key="6">
    <source>
        <dbReference type="SAM" id="MobiDB-lite"/>
    </source>
</evidence>
<dbReference type="Gene3D" id="3.90.1490.10">
    <property type="entry name" value="putative n-type atp pyrophosphatase, domain 2"/>
    <property type="match status" value="1"/>
</dbReference>
<dbReference type="FunFam" id="3.90.1490.10:FF:000002">
    <property type="entry name" value="Diphthine--ammonia ligase"/>
    <property type="match status" value="1"/>
</dbReference>
<dbReference type="Proteomes" id="UP000886595">
    <property type="component" value="Unassembled WGS sequence"/>
</dbReference>
<dbReference type="InterPro" id="IPR006175">
    <property type="entry name" value="YjgF/YER057c/UK114"/>
</dbReference>
<protein>
    <recommendedName>
        <fullName evidence="2">Diphthine--ammonia ligase</fullName>
        <ecNumber evidence="1">6.3.1.14</ecNumber>
    </recommendedName>
    <alternativeName>
        <fullName evidence="3">Diphthamide synthase</fullName>
    </alternativeName>
    <alternativeName>
        <fullName evidence="4">Diphthamide synthetase</fullName>
    </alternativeName>
</protein>
<evidence type="ECO:0000256" key="1">
    <source>
        <dbReference type="ARBA" id="ARBA00012089"/>
    </source>
</evidence>
<dbReference type="Pfam" id="PF08268">
    <property type="entry name" value="FBA_3"/>
    <property type="match status" value="1"/>
</dbReference>
<evidence type="ECO:0000313" key="9">
    <source>
        <dbReference type="EMBL" id="KAG2273109.1"/>
    </source>
</evidence>
<dbReference type="CDD" id="cd01994">
    <property type="entry name" value="AANH_PF0828-like"/>
    <property type="match status" value="1"/>
</dbReference>
<proteinExistence type="predicted"/>
<dbReference type="CDD" id="cd06156">
    <property type="entry name" value="eu_AANH_C_2"/>
    <property type="match status" value="1"/>
</dbReference>
<feature type="region of interest" description="Disordered" evidence="6">
    <location>
        <begin position="243"/>
        <end position="271"/>
    </location>
</feature>
<dbReference type="InterPro" id="IPR002761">
    <property type="entry name" value="Diphthami_syn_dom"/>
</dbReference>
<dbReference type="OrthoDB" id="686384at2759"/>
<evidence type="ECO:0000313" key="10">
    <source>
        <dbReference type="Proteomes" id="UP000886595"/>
    </source>
</evidence>
<dbReference type="AlphaFoldDB" id="A0A8X7QMD0"/>
<dbReference type="PANTHER" id="PTHR12196">
    <property type="entry name" value="DOMAIN OF UNKNOWN FUNCTION 71 DUF71 -CONTAINING PROTEIN"/>
    <property type="match status" value="1"/>
</dbReference>
<sequence length="870" mass="97442">MKVVALVSGGKDSCYVMMKCIQYGHEIVALANLLPVDDSVDELDSYMYQTVGHQIIVSYAECMNVPLFRRRIRGSSRHQKLSYQMTPDDEVEDLFVLLSEVKRQIPSITAVSSGAIASDYQHQTLLLQEMIANGIKAILVKVAAIGLDPSKHLGKDLAFMEPYLLKLKELYGSNVCGEGGEYETLTLDCPLFTNARIVLDEFQVVLHSPDSIAPVGVLHPTTFHLEKKDSNSLEKKEPGLVFEVQGDGPNTPESTRQPDNGTVEHTRNRVSLSKTGKENTFSICCWLEDSSQSSTGLREDLETALKETESQLLKQGFNWQNVLYIHLYISDMSEFAAANETYVNTIELPLVQAGLGKAYVEVLVANDQSKRVLHVQSISSWAPSCIGPYSQATLHKGVLHMAGQLGLDPPTMNLRNEGAVAELNQALTNSEAIAEAFRCSISSSALLFVVFCSARTEESERSQLHEKFLSFLDLAKSSRRVLDPIFLYILVPDLPKRALVEVKPVLYVQEDSETDDETRQDQFGEGDYGCWGYKPEEWHQDCVQKRVVDGKICVTILSISTEVMKKLHEPKEEQQLERVTRFCVYLLNKTLYENSFSWNDTTSLRIHFSTSLGVSVKRLFNVFETAFKELNEMSPEGRVAKEPIFNLVPVLGAGNSSASLDNIITCELFSLSGHRFVNGRRFKVEESVLCNPSTGQSLTIPKVKTRKRVGIVSLLGYDPVEKLHKVLGMIWLLHKGTTMEHQVLTLGGGRGSDEKLTWRMAECGIPCPCPSSSGTQNICIGGVFYYIEAHMIICFDVRTEKYSFVKHPKRKLHHRLLDCNGEPFQVYYCNFDKETVTRVVIQGVGALRSGMGYSIYTYLNHVEDVKLMEL</sequence>
<evidence type="ECO:0000256" key="5">
    <source>
        <dbReference type="ARBA" id="ARBA00048108"/>
    </source>
</evidence>
<dbReference type="EC" id="6.3.1.14" evidence="1"/>
<gene>
    <name evidence="9" type="ORF">Bca52824_067664</name>
</gene>
<reference evidence="9 10" key="1">
    <citation type="submission" date="2020-02" db="EMBL/GenBank/DDBJ databases">
        <authorList>
            <person name="Ma Q."/>
            <person name="Huang Y."/>
            <person name="Song X."/>
            <person name="Pei D."/>
        </authorList>
    </citation>
    <scope>NUCLEOTIDE SEQUENCE [LARGE SCALE GENOMIC DNA]</scope>
    <source>
        <strain evidence="9">Sxm20200214</strain>
        <tissue evidence="9">Leaf</tissue>
    </source>
</reference>
<feature type="compositionally biased region" description="Polar residues" evidence="6">
    <location>
        <begin position="251"/>
        <end position="260"/>
    </location>
</feature>
<accession>A0A8X7QMD0</accession>
<dbReference type="Gene3D" id="3.40.50.620">
    <property type="entry name" value="HUPs"/>
    <property type="match status" value="1"/>
</dbReference>
<dbReference type="GO" id="GO:0017183">
    <property type="term" value="P:protein histidyl modification to diphthamide"/>
    <property type="evidence" value="ECO:0007669"/>
    <property type="project" value="TreeGrafter"/>
</dbReference>
<evidence type="ECO:0000256" key="3">
    <source>
        <dbReference type="ARBA" id="ARBA00029814"/>
    </source>
</evidence>
<dbReference type="PANTHER" id="PTHR12196:SF2">
    <property type="entry name" value="DIPHTHINE--AMMONIA LIGASE"/>
    <property type="match status" value="1"/>
</dbReference>
<dbReference type="InterPro" id="IPR030662">
    <property type="entry name" value="DPH6/MJ0570"/>
</dbReference>
<feature type="domain" description="F-box associated beta-propeller type 3" evidence="8">
    <location>
        <begin position="685"/>
        <end position="813"/>
    </location>
</feature>
<dbReference type="Gene3D" id="3.30.1330.40">
    <property type="entry name" value="RutC-like"/>
    <property type="match status" value="1"/>
</dbReference>
<feature type="domain" description="Diphthamide synthase" evidence="7">
    <location>
        <begin position="1"/>
        <end position="204"/>
    </location>
</feature>
<keyword evidence="10" id="KW-1185">Reference proteome</keyword>
<dbReference type="NCBIfam" id="TIGR01640">
    <property type="entry name" value="F_box_assoc_1"/>
    <property type="match status" value="1"/>
</dbReference>
<evidence type="ECO:0000256" key="2">
    <source>
        <dbReference type="ARBA" id="ARBA00018426"/>
    </source>
</evidence>
<dbReference type="GO" id="GO:0017178">
    <property type="term" value="F:diphthine-ammonia ligase activity"/>
    <property type="evidence" value="ECO:0007669"/>
    <property type="project" value="UniProtKB-EC"/>
</dbReference>
<dbReference type="FunFam" id="3.30.1330.40:FF:000009">
    <property type="entry name" value="Endoribonuclease"/>
    <property type="match status" value="1"/>
</dbReference>
<dbReference type="FunFam" id="3.40.50.620:FF:000145">
    <property type="entry name" value="ATP-binding domain containing protein"/>
    <property type="match status" value="1"/>
</dbReference>
<dbReference type="SUPFAM" id="SSF55298">
    <property type="entry name" value="YjgF-like"/>
    <property type="match status" value="2"/>
</dbReference>
<dbReference type="InterPro" id="IPR017451">
    <property type="entry name" value="F-box-assoc_interact_dom"/>
</dbReference>
<evidence type="ECO:0000259" key="8">
    <source>
        <dbReference type="Pfam" id="PF08268"/>
    </source>
</evidence>
<evidence type="ECO:0000259" key="7">
    <source>
        <dbReference type="Pfam" id="PF01902"/>
    </source>
</evidence>
<dbReference type="InterPro" id="IPR014729">
    <property type="entry name" value="Rossmann-like_a/b/a_fold"/>
</dbReference>
<organism evidence="9 10">
    <name type="scientific">Brassica carinata</name>
    <name type="common">Ethiopian mustard</name>
    <name type="synonym">Abyssinian cabbage</name>
    <dbReference type="NCBI Taxonomy" id="52824"/>
    <lineage>
        <taxon>Eukaryota</taxon>
        <taxon>Viridiplantae</taxon>
        <taxon>Streptophyta</taxon>
        <taxon>Embryophyta</taxon>
        <taxon>Tracheophyta</taxon>
        <taxon>Spermatophyta</taxon>
        <taxon>Magnoliopsida</taxon>
        <taxon>eudicotyledons</taxon>
        <taxon>Gunneridae</taxon>
        <taxon>Pentapetalae</taxon>
        <taxon>rosids</taxon>
        <taxon>malvids</taxon>
        <taxon>Brassicales</taxon>
        <taxon>Brassicaceae</taxon>
        <taxon>Brassiceae</taxon>
        <taxon>Brassica</taxon>
    </lineage>
</organism>
<name>A0A8X7QMD0_BRACI</name>
<dbReference type="SUPFAM" id="SSF52402">
    <property type="entry name" value="Adenine nucleotide alpha hydrolases-like"/>
    <property type="match status" value="1"/>
</dbReference>
<comment type="caution">
    <text evidence="9">The sequence shown here is derived from an EMBL/GenBank/DDBJ whole genome shotgun (WGS) entry which is preliminary data.</text>
</comment>
<comment type="catalytic activity">
    <reaction evidence="5">
        <text>diphthine-[translation elongation factor 2] + NH4(+) + ATP = diphthamide-[translation elongation factor 2] + AMP + diphosphate + H(+)</text>
        <dbReference type="Rhea" id="RHEA:19753"/>
        <dbReference type="Rhea" id="RHEA-COMP:10172"/>
        <dbReference type="Rhea" id="RHEA-COMP:10174"/>
        <dbReference type="ChEBI" id="CHEBI:15378"/>
        <dbReference type="ChEBI" id="CHEBI:16692"/>
        <dbReference type="ChEBI" id="CHEBI:28938"/>
        <dbReference type="ChEBI" id="CHEBI:30616"/>
        <dbReference type="ChEBI" id="CHEBI:33019"/>
        <dbReference type="ChEBI" id="CHEBI:82696"/>
        <dbReference type="ChEBI" id="CHEBI:456215"/>
        <dbReference type="EC" id="6.3.1.14"/>
    </reaction>
</comment>
<dbReference type="Pfam" id="PF01902">
    <property type="entry name" value="Diphthami_syn_2"/>
    <property type="match status" value="1"/>
</dbReference>
<dbReference type="Pfam" id="PF01042">
    <property type="entry name" value="Ribonuc_L-PSP"/>
    <property type="match status" value="1"/>
</dbReference>
<evidence type="ECO:0000256" key="4">
    <source>
        <dbReference type="ARBA" id="ARBA00031552"/>
    </source>
</evidence>
<dbReference type="InterPro" id="IPR013187">
    <property type="entry name" value="F-box-assoc_dom_typ3"/>
</dbReference>
<dbReference type="EMBL" id="JAAMPC010000013">
    <property type="protein sequence ID" value="KAG2273109.1"/>
    <property type="molecule type" value="Genomic_DNA"/>
</dbReference>